<dbReference type="InterPro" id="IPR000782">
    <property type="entry name" value="FAS1_domain"/>
</dbReference>
<dbReference type="Proteomes" id="UP000708148">
    <property type="component" value="Unassembled WGS sequence"/>
</dbReference>
<dbReference type="PROSITE" id="PS51670">
    <property type="entry name" value="SHKT"/>
    <property type="match status" value="1"/>
</dbReference>
<comment type="caution">
    <text evidence="5">The sequence shown here is derived from an EMBL/GenBank/DDBJ whole genome shotgun (WGS) entry which is preliminary data.</text>
</comment>
<reference evidence="5" key="1">
    <citation type="submission" date="2020-12" db="EMBL/GenBank/DDBJ databases">
        <authorList>
            <person name="Iha C."/>
        </authorList>
    </citation>
    <scope>NUCLEOTIDE SEQUENCE</scope>
</reference>
<dbReference type="Pfam" id="PF02469">
    <property type="entry name" value="Fasciclin"/>
    <property type="match status" value="3"/>
</dbReference>
<evidence type="ECO:0000313" key="5">
    <source>
        <dbReference type="EMBL" id="CAD7697034.1"/>
    </source>
</evidence>
<feature type="compositionally biased region" description="Basic residues" evidence="1">
    <location>
        <begin position="372"/>
        <end position="381"/>
    </location>
</feature>
<keyword evidence="6" id="KW-1185">Reference proteome</keyword>
<proteinExistence type="predicted"/>
<accession>A0A8S1ISV9</accession>
<feature type="domain" description="ShKT" evidence="4">
    <location>
        <begin position="87"/>
        <end position="125"/>
    </location>
</feature>
<feature type="compositionally biased region" description="Low complexity" evidence="1">
    <location>
        <begin position="382"/>
        <end position="394"/>
    </location>
</feature>
<evidence type="ECO:0000256" key="2">
    <source>
        <dbReference type="SAM" id="SignalP"/>
    </source>
</evidence>
<feature type="compositionally biased region" description="Basic residues" evidence="1">
    <location>
        <begin position="618"/>
        <end position="628"/>
    </location>
</feature>
<dbReference type="InterPro" id="IPR050904">
    <property type="entry name" value="Adhesion/Biosynth-related"/>
</dbReference>
<dbReference type="InterPro" id="IPR036378">
    <property type="entry name" value="FAS1_dom_sf"/>
</dbReference>
<gene>
    <name evidence="5" type="ORF">OSTQU699_LOCUS2395</name>
</gene>
<dbReference type="Gene3D" id="2.30.180.10">
    <property type="entry name" value="FAS1 domain"/>
    <property type="match status" value="3"/>
</dbReference>
<evidence type="ECO:0000256" key="1">
    <source>
        <dbReference type="SAM" id="MobiDB-lite"/>
    </source>
</evidence>
<feature type="chain" id="PRO_5035747929" evidence="2">
    <location>
        <begin position="24"/>
        <end position="837"/>
    </location>
</feature>
<feature type="compositionally biased region" description="Low complexity" evidence="1">
    <location>
        <begin position="593"/>
        <end position="604"/>
    </location>
</feature>
<feature type="region of interest" description="Disordered" evidence="1">
    <location>
        <begin position="361"/>
        <end position="394"/>
    </location>
</feature>
<dbReference type="PROSITE" id="PS50213">
    <property type="entry name" value="FAS1"/>
    <property type="match status" value="3"/>
</dbReference>
<dbReference type="PANTHER" id="PTHR10900:SF77">
    <property type="entry name" value="FI19380P1"/>
    <property type="match status" value="1"/>
</dbReference>
<evidence type="ECO:0000259" key="4">
    <source>
        <dbReference type="PROSITE" id="PS51670"/>
    </source>
</evidence>
<feature type="compositionally biased region" description="Low complexity" evidence="1">
    <location>
        <begin position="567"/>
        <end position="584"/>
    </location>
</feature>
<feature type="region of interest" description="Disordered" evidence="1">
    <location>
        <begin position="559"/>
        <end position="632"/>
    </location>
</feature>
<dbReference type="OrthoDB" id="544570at2759"/>
<feature type="signal peptide" evidence="2">
    <location>
        <begin position="1"/>
        <end position="23"/>
    </location>
</feature>
<dbReference type="EMBL" id="CAJHUC010000595">
    <property type="protein sequence ID" value="CAD7697034.1"/>
    <property type="molecule type" value="Genomic_DNA"/>
</dbReference>
<dbReference type="SMART" id="SM00554">
    <property type="entry name" value="FAS1"/>
    <property type="match status" value="3"/>
</dbReference>
<dbReference type="SUPFAM" id="SSF82153">
    <property type="entry name" value="FAS1 domain"/>
    <property type="match status" value="3"/>
</dbReference>
<evidence type="ECO:0000259" key="3">
    <source>
        <dbReference type="PROSITE" id="PS50213"/>
    </source>
</evidence>
<feature type="domain" description="FAS1" evidence="3">
    <location>
        <begin position="398"/>
        <end position="547"/>
    </location>
</feature>
<feature type="domain" description="FAS1" evidence="3">
    <location>
        <begin position="681"/>
        <end position="827"/>
    </location>
</feature>
<dbReference type="PANTHER" id="PTHR10900">
    <property type="entry name" value="PERIOSTIN-RELATED"/>
    <property type="match status" value="1"/>
</dbReference>
<protein>
    <submittedName>
        <fullName evidence="5">Uncharacterized protein</fullName>
    </submittedName>
</protein>
<keyword evidence="2" id="KW-0732">Signal</keyword>
<dbReference type="GO" id="GO:0005615">
    <property type="term" value="C:extracellular space"/>
    <property type="evidence" value="ECO:0007669"/>
    <property type="project" value="TreeGrafter"/>
</dbReference>
<name>A0A8S1ISV9_9CHLO</name>
<dbReference type="InterPro" id="IPR003582">
    <property type="entry name" value="ShKT_dom"/>
</dbReference>
<evidence type="ECO:0000313" key="6">
    <source>
        <dbReference type="Proteomes" id="UP000708148"/>
    </source>
</evidence>
<organism evidence="5 6">
    <name type="scientific">Ostreobium quekettii</name>
    <dbReference type="NCBI Taxonomy" id="121088"/>
    <lineage>
        <taxon>Eukaryota</taxon>
        <taxon>Viridiplantae</taxon>
        <taxon>Chlorophyta</taxon>
        <taxon>core chlorophytes</taxon>
        <taxon>Ulvophyceae</taxon>
        <taxon>TCBD clade</taxon>
        <taxon>Bryopsidales</taxon>
        <taxon>Ostreobineae</taxon>
        <taxon>Ostreobiaceae</taxon>
        <taxon>Ostreobium</taxon>
    </lineage>
</organism>
<sequence length="837" mass="86629">MDRGRRTGVLCLSLALLALGVLSQEAIPEGCECQDTQPPGEFSCGDQVQFGKCDEQWLKDGKFCEFSCGVCKCGGGSEGSSEGCEECPNEAPSPDFTCEEQVKNGACGQSWMEGFCRLSCGECTCPESSATNKTGGASGTPEGETNFFGADEKAKNGTEEADEGTPAAGGAGGAANTTGSGENSTAAAGEGPSADTPRPSSKPAGSTCFTILDTVESNSDLSQLAGLLEKAEFIPVVDDVTFEATFFAPTNDAIEAFSKSLGKRADDLLENPEFLTKVLNYHVSKPALFEEEMADGDALTTMAGKAGSELELAVVESQDDDFLVSIKASDGTVANFVETDIVACESIVHVIDAVLVSEEATTAAQADPAKPGTRKGPKSRKAAAGTAPEGQAAGAGDCKTVLDVVKDHPDLTSLAGAVQSGGVVDVFSDAGLEATVFAPSSEAFEVFGKSVGSDIDELLGDPDFLKQLLAYHITLSPLLADEISPGDSIPTTTATPSGLVAADASLKAVKSKKGAGIAIKGFRNKGTVVEADLQACDSVVHVIDRVLLSKDLFSLVNAKGKGGSSQGATDSSPDGAAGASGDAADATEDELTETLAEVASAPEASDSEDEPAEDEPKKKKKKKGKKSKGQNADGEVVVVNTVEFTNSTALPDGMLTDLIQVVEEEIAKLPDESTIDTEPGCTTIVRAVEMRPELSVLKDAFDKGGFFRVVSNSNLSATFLAPTNEAFKTFIESLGPRATDLMTDPTFLSKLLAYHVAIPAHRRGELKPGDKISTLASLQEDGASLTVIKSNVGDEQIAFADAVGVSQLVEQDIEACNCIVHIIDKVLVSGEVAEVIG</sequence>
<feature type="region of interest" description="Disordered" evidence="1">
    <location>
        <begin position="129"/>
        <end position="207"/>
    </location>
</feature>
<dbReference type="AlphaFoldDB" id="A0A8S1ISV9"/>
<feature type="domain" description="FAS1" evidence="3">
    <location>
        <begin position="208"/>
        <end position="355"/>
    </location>
</feature>